<dbReference type="GO" id="GO:0000049">
    <property type="term" value="F:tRNA binding"/>
    <property type="evidence" value="ECO:0007669"/>
    <property type="project" value="UniProtKB-UniRule"/>
</dbReference>
<feature type="region of interest" description="Disordered" evidence="13">
    <location>
        <begin position="328"/>
        <end position="349"/>
    </location>
</feature>
<feature type="site" description="Interacts with tRNA; defines subfamily-specific binding signature" evidence="9">
    <location>
        <position position="185"/>
    </location>
</feature>
<feature type="binding site" evidence="9 12">
    <location>
        <position position="173"/>
    </location>
    <ligand>
        <name>FMN</name>
        <dbReference type="ChEBI" id="CHEBI:58210"/>
    </ligand>
</feature>
<evidence type="ECO:0000256" key="2">
    <source>
        <dbReference type="ARBA" id="ARBA00022555"/>
    </source>
</evidence>
<dbReference type="AlphaFoldDB" id="A0A939EMB9"/>
<evidence type="ECO:0000256" key="10">
    <source>
        <dbReference type="PIRNR" id="PIRNR006621"/>
    </source>
</evidence>
<dbReference type="InterPro" id="IPR004653">
    <property type="entry name" value="DusA"/>
</dbReference>
<comment type="function">
    <text evidence="9">Catalyzes the synthesis of 5,6-dihydrouridine (D), a modified base found in the D-loop of most tRNAs, via the reduction of the C5-C6 double bond in target uridines. Specifically modifies U20 and U20a in tRNAs.</text>
</comment>
<evidence type="ECO:0000259" key="14">
    <source>
        <dbReference type="Pfam" id="PF01207"/>
    </source>
</evidence>
<dbReference type="InterPro" id="IPR001269">
    <property type="entry name" value="DUS_fam"/>
</dbReference>
<feature type="site" description="Interacts with tRNA" evidence="9">
    <location>
        <position position="188"/>
    </location>
</feature>
<keyword evidence="3 9" id="KW-0285">Flavoprotein</keyword>
<dbReference type="Gene3D" id="3.20.20.70">
    <property type="entry name" value="Aldolase class I"/>
    <property type="match status" value="1"/>
</dbReference>
<dbReference type="Pfam" id="PF01207">
    <property type="entry name" value="Dus"/>
    <property type="match status" value="1"/>
</dbReference>
<evidence type="ECO:0000313" key="15">
    <source>
        <dbReference type="EMBL" id="MBO0345072.1"/>
    </source>
</evidence>
<evidence type="ECO:0000256" key="5">
    <source>
        <dbReference type="ARBA" id="ARBA00022694"/>
    </source>
</evidence>
<feature type="binding site" evidence="9 12">
    <location>
        <begin position="19"/>
        <end position="21"/>
    </location>
    <ligand>
        <name>FMN</name>
        <dbReference type="ChEBI" id="CHEBI:58210"/>
    </ligand>
</feature>
<evidence type="ECO:0000256" key="7">
    <source>
        <dbReference type="ARBA" id="ARBA00022884"/>
    </source>
</evidence>
<feature type="domain" description="DUS-like FMN-binding" evidence="14">
    <location>
        <begin position="17"/>
        <end position="317"/>
    </location>
</feature>
<comment type="caution">
    <text evidence="15">The sequence shown here is derived from an EMBL/GenBank/DDBJ whole genome shotgun (WGS) entry which is preliminary data.</text>
</comment>
<sequence>MTTSKRLYSEHQPRFAIAPMMAWTDRHCRAFHRQLSRHALLYTEMVTTGAVIHGDRDKILGFSDLEHPIACQLGGSEPEAMAASAKIVEDWGYDEVNINVGCPSDRVQSGAFGACLMLEPQLVADCVKAMKDVVDIPVTVKCRIGVDEQDPEPALDAIADAVVTAGADALWVHARKAWLKGLSPKENRDIPPLDYDRVRRLKSRFPDLFIGINGGIGDLELAETFLPEFDGVMLGRAAYHTPQMMGEVDRRVYGDTGEDISPWQAVEAYLPYIEARLSEGARLSNITRHMLGLFHGRPGARSWRRILTVEAVKPGAGTEVVEKALAAVQPQDHADDDFSESDIGSGEAA</sequence>
<evidence type="ECO:0000256" key="12">
    <source>
        <dbReference type="PIRSR" id="PIRSR006621-2"/>
    </source>
</evidence>
<keyword evidence="7 9" id="KW-0694">RNA-binding</keyword>
<evidence type="ECO:0000256" key="3">
    <source>
        <dbReference type="ARBA" id="ARBA00022630"/>
    </source>
</evidence>
<comment type="catalytic activity">
    <reaction evidence="9">
        <text>5,6-dihydrouridine(20) in tRNA + NADP(+) = uridine(20) in tRNA + NADPH + H(+)</text>
        <dbReference type="Rhea" id="RHEA:53336"/>
        <dbReference type="Rhea" id="RHEA-COMP:13533"/>
        <dbReference type="Rhea" id="RHEA-COMP:13534"/>
        <dbReference type="ChEBI" id="CHEBI:15378"/>
        <dbReference type="ChEBI" id="CHEBI:57783"/>
        <dbReference type="ChEBI" id="CHEBI:58349"/>
        <dbReference type="ChEBI" id="CHEBI:65315"/>
        <dbReference type="ChEBI" id="CHEBI:74443"/>
        <dbReference type="EC" id="1.3.1.91"/>
    </reaction>
</comment>
<evidence type="ECO:0000256" key="9">
    <source>
        <dbReference type="HAMAP-Rule" id="MF_02041"/>
    </source>
</evidence>
<dbReference type="CDD" id="cd02801">
    <property type="entry name" value="DUS_like_FMN"/>
    <property type="match status" value="1"/>
</dbReference>
<comment type="similarity">
    <text evidence="9">Belongs to the Dus family. DusA subfamily.</text>
</comment>
<dbReference type="PROSITE" id="PS01136">
    <property type="entry name" value="UPF0034"/>
    <property type="match status" value="1"/>
</dbReference>
<name>A0A939EMB9_9HYPH</name>
<feature type="site" description="Interacts with tRNA; defines subfamily-specific binding signature" evidence="9">
    <location>
        <position position="304"/>
    </location>
</feature>
<dbReference type="GO" id="GO:0010181">
    <property type="term" value="F:FMN binding"/>
    <property type="evidence" value="ECO:0007669"/>
    <property type="project" value="UniProtKB-UniRule"/>
</dbReference>
<dbReference type="EMBL" id="JAFLNF010000003">
    <property type="protein sequence ID" value="MBO0345072.1"/>
    <property type="molecule type" value="Genomic_DNA"/>
</dbReference>
<keyword evidence="5 9" id="KW-0819">tRNA processing</keyword>
<keyword evidence="8 9" id="KW-0560">Oxidoreductase</keyword>
<dbReference type="SUPFAM" id="SSF51395">
    <property type="entry name" value="FMN-linked oxidoreductases"/>
    <property type="match status" value="1"/>
</dbReference>
<evidence type="ECO:0000256" key="13">
    <source>
        <dbReference type="SAM" id="MobiDB-lite"/>
    </source>
</evidence>
<feature type="binding site" evidence="9 12">
    <location>
        <begin position="235"/>
        <end position="236"/>
    </location>
    <ligand>
        <name>FMN</name>
        <dbReference type="ChEBI" id="CHEBI:58210"/>
    </ligand>
</feature>
<comment type="catalytic activity">
    <reaction evidence="9">
        <text>5,6-dihydrouridine(20) in tRNA + NAD(+) = uridine(20) in tRNA + NADH + H(+)</text>
        <dbReference type="Rhea" id="RHEA:53340"/>
        <dbReference type="Rhea" id="RHEA-COMP:13533"/>
        <dbReference type="Rhea" id="RHEA-COMP:13534"/>
        <dbReference type="ChEBI" id="CHEBI:15378"/>
        <dbReference type="ChEBI" id="CHEBI:57540"/>
        <dbReference type="ChEBI" id="CHEBI:57945"/>
        <dbReference type="ChEBI" id="CHEBI:65315"/>
        <dbReference type="ChEBI" id="CHEBI:74443"/>
        <dbReference type="EC" id="1.3.1.91"/>
    </reaction>
</comment>
<keyword evidence="16" id="KW-1185">Reference proteome</keyword>
<comment type="similarity">
    <text evidence="10">Belongs to the dus family.</text>
</comment>
<evidence type="ECO:0000256" key="4">
    <source>
        <dbReference type="ARBA" id="ARBA00022643"/>
    </source>
</evidence>
<protein>
    <recommendedName>
        <fullName evidence="9">tRNA-dihydrouridine(20/20a) synthase</fullName>
        <ecNumber evidence="9">1.3.1.91</ecNumber>
    </recommendedName>
    <alternativeName>
        <fullName evidence="9">U20-specific dihydrouridine synthase</fullName>
        <shortName evidence="9">U20-specific Dus</shortName>
    </alternativeName>
    <alternativeName>
        <fullName evidence="9">tRNA-dihydrouridine synthase A</fullName>
    </alternativeName>
</protein>
<organism evidence="15 16">
    <name type="scientific">Roseibium limicola</name>
    <dbReference type="NCBI Taxonomy" id="2816037"/>
    <lineage>
        <taxon>Bacteria</taxon>
        <taxon>Pseudomonadati</taxon>
        <taxon>Pseudomonadota</taxon>
        <taxon>Alphaproteobacteria</taxon>
        <taxon>Hyphomicrobiales</taxon>
        <taxon>Stappiaceae</taxon>
        <taxon>Roseibium</taxon>
    </lineage>
</organism>
<feature type="site" description="Interacts with tRNA; defines subfamily-specific binding signature" evidence="9">
    <location>
        <position position="301"/>
    </location>
</feature>
<dbReference type="GO" id="GO:0102264">
    <property type="term" value="F:tRNA-dihydrouridine20 synthase activity"/>
    <property type="evidence" value="ECO:0007669"/>
    <property type="project" value="UniProtKB-EC"/>
</dbReference>
<dbReference type="PANTHER" id="PTHR42907">
    <property type="entry name" value="FMN-LINKED OXIDOREDUCTASES SUPERFAMILY PROTEIN"/>
    <property type="match status" value="1"/>
</dbReference>
<keyword evidence="6 9" id="KW-0521">NADP</keyword>
<dbReference type="InterPro" id="IPR013785">
    <property type="entry name" value="Aldolase_TIM"/>
</dbReference>
<comment type="catalytic activity">
    <reaction evidence="9">
        <text>5,6-dihydrouridine(20a) in tRNA + NADP(+) = uridine(20a) in tRNA + NADPH + H(+)</text>
        <dbReference type="Rhea" id="RHEA:53344"/>
        <dbReference type="Rhea" id="RHEA-COMP:13535"/>
        <dbReference type="Rhea" id="RHEA-COMP:13536"/>
        <dbReference type="ChEBI" id="CHEBI:15378"/>
        <dbReference type="ChEBI" id="CHEBI:57783"/>
        <dbReference type="ChEBI" id="CHEBI:58349"/>
        <dbReference type="ChEBI" id="CHEBI:65315"/>
        <dbReference type="ChEBI" id="CHEBI:74443"/>
    </reaction>
</comment>
<accession>A0A939EMB9</accession>
<dbReference type="PANTHER" id="PTHR42907:SF1">
    <property type="entry name" value="FMN-LINKED OXIDOREDUCTASES SUPERFAMILY PROTEIN"/>
    <property type="match status" value="1"/>
</dbReference>
<feature type="active site" description="Proton donor" evidence="9 11">
    <location>
        <position position="102"/>
    </location>
</feature>
<evidence type="ECO:0000313" key="16">
    <source>
        <dbReference type="Proteomes" id="UP000664779"/>
    </source>
</evidence>
<proteinExistence type="inferred from homology"/>
<comment type="catalytic activity">
    <reaction evidence="9">
        <text>5,6-dihydrouridine(20a) in tRNA + NAD(+) = uridine(20a) in tRNA + NADH + H(+)</text>
        <dbReference type="Rhea" id="RHEA:53348"/>
        <dbReference type="Rhea" id="RHEA-COMP:13535"/>
        <dbReference type="Rhea" id="RHEA-COMP:13536"/>
        <dbReference type="ChEBI" id="CHEBI:15378"/>
        <dbReference type="ChEBI" id="CHEBI:57540"/>
        <dbReference type="ChEBI" id="CHEBI:57945"/>
        <dbReference type="ChEBI" id="CHEBI:65315"/>
        <dbReference type="ChEBI" id="CHEBI:74443"/>
    </reaction>
</comment>
<evidence type="ECO:0000256" key="6">
    <source>
        <dbReference type="ARBA" id="ARBA00022857"/>
    </source>
</evidence>
<dbReference type="HAMAP" id="MF_02041">
    <property type="entry name" value="DusA_subfam"/>
    <property type="match status" value="1"/>
</dbReference>
<keyword evidence="4 9" id="KW-0288">FMN</keyword>
<feature type="site" description="Interacts with tRNA" evidence="9">
    <location>
        <position position="99"/>
    </location>
</feature>
<dbReference type="InterPro" id="IPR018517">
    <property type="entry name" value="tRNA_hU_synthase_CS"/>
</dbReference>
<evidence type="ECO:0000256" key="8">
    <source>
        <dbReference type="ARBA" id="ARBA00023002"/>
    </source>
</evidence>
<evidence type="ECO:0000256" key="1">
    <source>
        <dbReference type="ARBA" id="ARBA00001917"/>
    </source>
</evidence>
<dbReference type="PIRSF" id="PIRSF006621">
    <property type="entry name" value="Dus"/>
    <property type="match status" value="1"/>
</dbReference>
<dbReference type="Proteomes" id="UP000664779">
    <property type="component" value="Unassembled WGS sequence"/>
</dbReference>
<dbReference type="RefSeq" id="WP_206939432.1">
    <property type="nucleotide sequence ID" value="NZ_JAFLNF010000003.1"/>
</dbReference>
<dbReference type="InterPro" id="IPR035587">
    <property type="entry name" value="DUS-like_FMN-bd"/>
</dbReference>
<keyword evidence="2 9" id="KW-0820">tRNA-binding</keyword>
<feature type="binding site" evidence="9 12">
    <location>
        <begin position="213"/>
        <end position="215"/>
    </location>
    <ligand>
        <name>FMN</name>
        <dbReference type="ChEBI" id="CHEBI:58210"/>
    </ligand>
</feature>
<feature type="binding site" evidence="9 12">
    <location>
        <position position="141"/>
    </location>
    <ligand>
        <name>FMN</name>
        <dbReference type="ChEBI" id="CHEBI:58210"/>
    </ligand>
</feature>
<dbReference type="NCBIfam" id="NF008774">
    <property type="entry name" value="PRK11815.1"/>
    <property type="match status" value="1"/>
</dbReference>
<evidence type="ECO:0000256" key="11">
    <source>
        <dbReference type="PIRSR" id="PIRSR006621-1"/>
    </source>
</evidence>
<comment type="cofactor">
    <cofactor evidence="1 9 10 12">
        <name>FMN</name>
        <dbReference type="ChEBI" id="CHEBI:58210"/>
    </cofactor>
</comment>
<dbReference type="Gene3D" id="1.20.120.1460">
    <property type="match status" value="1"/>
</dbReference>
<dbReference type="GO" id="GO:0050660">
    <property type="term" value="F:flavin adenine dinucleotide binding"/>
    <property type="evidence" value="ECO:0007669"/>
    <property type="project" value="InterPro"/>
</dbReference>
<feature type="binding site" evidence="9 12">
    <location>
        <position position="72"/>
    </location>
    <ligand>
        <name>FMN</name>
        <dbReference type="ChEBI" id="CHEBI:58210"/>
    </ligand>
</feature>
<reference evidence="15" key="1">
    <citation type="submission" date="2021-03" db="EMBL/GenBank/DDBJ databases">
        <title>Roseibium sp. CAU 1637 isolated from Incheon.</title>
        <authorList>
            <person name="Kim W."/>
        </authorList>
    </citation>
    <scope>NUCLEOTIDE SEQUENCE</scope>
    <source>
        <strain evidence="15">CAU 1637</strain>
    </source>
</reference>
<dbReference type="EC" id="1.3.1.91" evidence="9"/>
<dbReference type="NCBIfam" id="TIGR00742">
    <property type="entry name" value="yjbN"/>
    <property type="match status" value="1"/>
</dbReference>
<gene>
    <name evidence="9 15" type="primary">dusA</name>
    <name evidence="15" type="ORF">J0X15_07570</name>
</gene>
<keyword evidence="12" id="KW-0547">Nucleotide-binding</keyword>